<feature type="compositionally biased region" description="Acidic residues" evidence="1">
    <location>
        <begin position="61"/>
        <end position="71"/>
    </location>
</feature>
<accession>A0AAU9N5V7</accession>
<evidence type="ECO:0000313" key="4">
    <source>
        <dbReference type="Proteomes" id="UP001157418"/>
    </source>
</evidence>
<organism evidence="3 4">
    <name type="scientific">Lactuca virosa</name>
    <dbReference type="NCBI Taxonomy" id="75947"/>
    <lineage>
        <taxon>Eukaryota</taxon>
        <taxon>Viridiplantae</taxon>
        <taxon>Streptophyta</taxon>
        <taxon>Embryophyta</taxon>
        <taxon>Tracheophyta</taxon>
        <taxon>Spermatophyta</taxon>
        <taxon>Magnoliopsida</taxon>
        <taxon>eudicotyledons</taxon>
        <taxon>Gunneridae</taxon>
        <taxon>Pentapetalae</taxon>
        <taxon>asterids</taxon>
        <taxon>campanulids</taxon>
        <taxon>Asterales</taxon>
        <taxon>Asteraceae</taxon>
        <taxon>Cichorioideae</taxon>
        <taxon>Cichorieae</taxon>
        <taxon>Lactucinae</taxon>
        <taxon>Lactuca</taxon>
    </lineage>
</organism>
<evidence type="ECO:0000313" key="2">
    <source>
        <dbReference type="EMBL" id="CAH1418515.1"/>
    </source>
</evidence>
<feature type="region of interest" description="Disordered" evidence="1">
    <location>
        <begin position="49"/>
        <end position="71"/>
    </location>
</feature>
<dbReference type="EMBL" id="CAKMRJ010000113">
    <property type="protein sequence ID" value="CAH1418515.1"/>
    <property type="molecule type" value="Genomic_DNA"/>
</dbReference>
<keyword evidence="4" id="KW-1185">Reference proteome</keyword>
<sequence>MQCFRFQDHTDVSHAFHLQKSRLFTVMWYIEQPSSISTTRTLKALARVRHRHAPPPPGLAPDEEAGDEQTT</sequence>
<evidence type="ECO:0000313" key="3">
    <source>
        <dbReference type="EMBL" id="CAH1434691.1"/>
    </source>
</evidence>
<protein>
    <submittedName>
        <fullName evidence="3">Uncharacterized protein</fullName>
    </submittedName>
</protein>
<name>A0AAU9N5V7_9ASTR</name>
<comment type="caution">
    <text evidence="3">The sequence shown here is derived from an EMBL/GenBank/DDBJ whole genome shotgun (WGS) entry which is preliminary data.</text>
</comment>
<dbReference type="AlphaFoldDB" id="A0AAU9N5V7"/>
<dbReference type="Proteomes" id="UP001157418">
    <property type="component" value="Unassembled WGS sequence"/>
</dbReference>
<reference evidence="3 4" key="1">
    <citation type="submission" date="2022-01" db="EMBL/GenBank/DDBJ databases">
        <authorList>
            <person name="Xiong W."/>
            <person name="Schranz E."/>
        </authorList>
    </citation>
    <scope>NUCLEOTIDE SEQUENCE [LARGE SCALE GENOMIC DNA]</scope>
</reference>
<gene>
    <name evidence="3" type="ORF">LVIROSA_LOCUS21189</name>
    <name evidence="2" type="ORF">LVIROSA_LOCUS6103</name>
</gene>
<proteinExistence type="predicted"/>
<evidence type="ECO:0000256" key="1">
    <source>
        <dbReference type="SAM" id="MobiDB-lite"/>
    </source>
</evidence>
<dbReference type="EMBL" id="CAKMRJ010003819">
    <property type="protein sequence ID" value="CAH1434691.1"/>
    <property type="molecule type" value="Genomic_DNA"/>
</dbReference>